<sequence>MKKLIHTSFCLIMVFCLIIFSCNTCSAQEPSLGEFDLQVKKWAGECKNDIIAEFQKLLDSKILTEFQLFDTFYIPVPGTDPQKYHTQYDSHADKVLQKILDDYLAKDTRLIFVVAVDINGYLPTHNSKYSKPLTGSRDEDFINNRTKRIFNDRTGLAAARNIKPFLIQRYSRDTGEEMADLSIPVFINDRHWGAVRFGYKYK</sequence>
<keyword evidence="3" id="KW-1185">Reference proteome</keyword>
<evidence type="ECO:0000313" key="3">
    <source>
        <dbReference type="Proteomes" id="UP000663720"/>
    </source>
</evidence>
<evidence type="ECO:0000313" key="2">
    <source>
        <dbReference type="EMBL" id="QTA83603.1"/>
    </source>
</evidence>
<keyword evidence="1" id="KW-0732">Signal</keyword>
<organism evidence="2 3">
    <name type="scientific">Desulfonema limicola</name>
    <dbReference type="NCBI Taxonomy" id="45656"/>
    <lineage>
        <taxon>Bacteria</taxon>
        <taxon>Pseudomonadati</taxon>
        <taxon>Thermodesulfobacteriota</taxon>
        <taxon>Desulfobacteria</taxon>
        <taxon>Desulfobacterales</taxon>
        <taxon>Desulfococcaceae</taxon>
        <taxon>Desulfonema</taxon>
    </lineage>
</organism>
<feature type="signal peptide" evidence="1">
    <location>
        <begin position="1"/>
        <end position="27"/>
    </location>
</feature>
<dbReference type="AlphaFoldDB" id="A0A975BE03"/>
<dbReference type="Proteomes" id="UP000663720">
    <property type="component" value="Chromosome"/>
</dbReference>
<proteinExistence type="predicted"/>
<feature type="chain" id="PRO_5038090169" description="Chemotaxis protein" evidence="1">
    <location>
        <begin position="28"/>
        <end position="202"/>
    </location>
</feature>
<dbReference type="KEGG" id="dli:dnl_60160"/>
<dbReference type="EMBL" id="CP061799">
    <property type="protein sequence ID" value="QTA83603.1"/>
    <property type="molecule type" value="Genomic_DNA"/>
</dbReference>
<evidence type="ECO:0008006" key="4">
    <source>
        <dbReference type="Google" id="ProtNLM"/>
    </source>
</evidence>
<gene>
    <name evidence="2" type="ORF">dnl_60160</name>
</gene>
<evidence type="ECO:0000256" key="1">
    <source>
        <dbReference type="SAM" id="SignalP"/>
    </source>
</evidence>
<dbReference type="PROSITE" id="PS51257">
    <property type="entry name" value="PROKAR_LIPOPROTEIN"/>
    <property type="match status" value="1"/>
</dbReference>
<accession>A0A975BE03</accession>
<protein>
    <recommendedName>
        <fullName evidence="4">Chemotaxis protein</fullName>
    </recommendedName>
</protein>
<dbReference type="RefSeq" id="WP_207689420.1">
    <property type="nucleotide sequence ID" value="NZ_CP061799.1"/>
</dbReference>
<name>A0A975BE03_9BACT</name>
<reference evidence="2" key="1">
    <citation type="journal article" date="2021" name="Microb. Physiol.">
        <title>Proteogenomic Insights into the Physiology of Marine, Sulfate-Reducing, Filamentous Desulfonema limicola and Desulfonema magnum.</title>
        <authorList>
            <person name="Schnaars V."/>
            <person name="Wohlbrand L."/>
            <person name="Scheve S."/>
            <person name="Hinrichs C."/>
            <person name="Reinhardt R."/>
            <person name="Rabus R."/>
        </authorList>
    </citation>
    <scope>NUCLEOTIDE SEQUENCE</scope>
    <source>
        <strain evidence="2">5ac10</strain>
    </source>
</reference>